<evidence type="ECO:0000256" key="1">
    <source>
        <dbReference type="ARBA" id="ARBA00000085"/>
    </source>
</evidence>
<evidence type="ECO:0000256" key="4">
    <source>
        <dbReference type="ARBA" id="ARBA00022553"/>
    </source>
</evidence>
<accession>A0A944CFT9</accession>
<dbReference type="PROSITE" id="PS50839">
    <property type="entry name" value="CHASE"/>
    <property type="match status" value="1"/>
</dbReference>
<comment type="caution">
    <text evidence="15">The sequence shown here is derived from an EMBL/GenBank/DDBJ whole genome shotgun (WGS) entry which is preliminary data.</text>
</comment>
<keyword evidence="10 13" id="KW-1133">Transmembrane helix</keyword>
<dbReference type="SMART" id="SM01079">
    <property type="entry name" value="CHASE"/>
    <property type="match status" value="1"/>
</dbReference>
<evidence type="ECO:0000256" key="5">
    <source>
        <dbReference type="ARBA" id="ARBA00022679"/>
    </source>
</evidence>
<dbReference type="Pfam" id="PF07536">
    <property type="entry name" value="HWE_HK"/>
    <property type="match status" value="1"/>
</dbReference>
<dbReference type="Proteomes" id="UP000705379">
    <property type="component" value="Unassembled WGS sequence"/>
</dbReference>
<organism evidence="15 16">
    <name type="scientific">Roseibium polysiphoniae</name>
    <dbReference type="NCBI Taxonomy" id="2571221"/>
    <lineage>
        <taxon>Bacteria</taxon>
        <taxon>Pseudomonadati</taxon>
        <taxon>Pseudomonadota</taxon>
        <taxon>Alphaproteobacteria</taxon>
        <taxon>Hyphomicrobiales</taxon>
        <taxon>Stappiaceae</taxon>
        <taxon>Roseibium</taxon>
    </lineage>
</organism>
<name>A0A944CFT9_9HYPH</name>
<evidence type="ECO:0000256" key="10">
    <source>
        <dbReference type="ARBA" id="ARBA00022989"/>
    </source>
</evidence>
<keyword evidence="8 15" id="KW-0418">Kinase</keyword>
<proteinExistence type="predicted"/>
<keyword evidence="11 13" id="KW-0472">Membrane</keyword>
<dbReference type="Gene3D" id="3.30.565.10">
    <property type="entry name" value="Histidine kinase-like ATPase, C-terminal domain"/>
    <property type="match status" value="1"/>
</dbReference>
<dbReference type="Gene3D" id="3.30.450.350">
    <property type="entry name" value="CHASE domain"/>
    <property type="match status" value="1"/>
</dbReference>
<sequence length="542" mass="59258">MYRLISPSVFLLVTAVGLSATVSYHEAVKLAETSRFTSLAEQASNSIVSRVGNHISLLHATRALYSANKGDVSEQAFSAFVSGLDLSGEYSGVQGIGFAKVIQPDAEPDIAADLKRNYNLDREVWPESSGDLRTAILLLEPSNPRNIAALGYDMYSDPVRRAAMQSAVELKDAVASGPVELVQEITEDKQAGFLVYLPWYAPGADESEETDENLLDGFIYAPFRAGDLHRAALEPGAQLPVLVETFDVSGSEPIQLYKSGGFESRVADSGPKVIVSAEVAGRNWEFNIYPTRQFRDPSDYYPVYGLGVGVLLIAFFAAALSHAQFRAGMTARALATANRQGLEEKELMLQEMKHRLKNAIARIAAIARQTASNSEDLEEFSQSFQSRMISMANAQDMLTRSQWSRADLRELLYSEVSQVLGDDVADEALSGDAVELNEKATQALGLVFHELATNALKYGAVTDAEGVLSVAWRIDGRGRQRSLLIEWVEKRAPIAIQADKKPGFGTRLIDMNIKLELSGTIEREIGECQTRILIRLPNASVS</sequence>
<reference evidence="15" key="2">
    <citation type="journal article" date="2021" name="Microorganisms">
        <title>Bacterial Dimethylsulfoniopropionate Biosynthesis in the East China Sea.</title>
        <authorList>
            <person name="Liu J."/>
            <person name="Zhang Y."/>
            <person name="Liu J."/>
            <person name="Zhong H."/>
            <person name="Williams B.T."/>
            <person name="Zheng Y."/>
            <person name="Curson A.R.J."/>
            <person name="Sun C."/>
            <person name="Sun H."/>
            <person name="Song D."/>
            <person name="Wagner Mackenzie B."/>
            <person name="Bermejo Martinez A."/>
            <person name="Todd J.D."/>
            <person name="Zhang X.H."/>
        </authorList>
    </citation>
    <scope>NUCLEOTIDE SEQUENCE</scope>
    <source>
        <strain evidence="15">AESS21</strain>
    </source>
</reference>
<dbReference type="GO" id="GO:0016020">
    <property type="term" value="C:membrane"/>
    <property type="evidence" value="ECO:0007669"/>
    <property type="project" value="UniProtKB-SubCell"/>
</dbReference>
<dbReference type="InterPro" id="IPR006189">
    <property type="entry name" value="CHASE_dom"/>
</dbReference>
<reference evidence="15" key="1">
    <citation type="submission" date="2018-08" db="EMBL/GenBank/DDBJ databases">
        <authorList>
            <person name="Jin W."/>
            <person name="Wang H."/>
            <person name="Yang Y."/>
            <person name="Li M."/>
            <person name="Liu J."/>
        </authorList>
    </citation>
    <scope>NUCLEOTIDE SEQUENCE</scope>
    <source>
        <strain evidence="15">AESS21</strain>
    </source>
</reference>
<keyword evidence="5" id="KW-0808">Transferase</keyword>
<keyword evidence="4" id="KW-0597">Phosphoprotein</keyword>
<keyword evidence="12" id="KW-0175">Coiled coil</keyword>
<evidence type="ECO:0000256" key="9">
    <source>
        <dbReference type="ARBA" id="ARBA00022840"/>
    </source>
</evidence>
<keyword evidence="7" id="KW-0547">Nucleotide-binding</keyword>
<evidence type="ECO:0000259" key="14">
    <source>
        <dbReference type="PROSITE" id="PS50839"/>
    </source>
</evidence>
<dbReference type="RefSeq" id="WP_213217663.1">
    <property type="nucleotide sequence ID" value="NZ_QTKU01000005.1"/>
</dbReference>
<keyword evidence="9" id="KW-0067">ATP-binding</keyword>
<dbReference type="EC" id="2.7.13.3" evidence="3"/>
<feature type="transmembrane region" description="Helical" evidence="13">
    <location>
        <begin position="300"/>
        <end position="320"/>
    </location>
</feature>
<evidence type="ECO:0000256" key="12">
    <source>
        <dbReference type="SAM" id="Coils"/>
    </source>
</evidence>
<evidence type="ECO:0000256" key="2">
    <source>
        <dbReference type="ARBA" id="ARBA00004370"/>
    </source>
</evidence>
<dbReference type="GO" id="GO:0007165">
    <property type="term" value="P:signal transduction"/>
    <property type="evidence" value="ECO:0007669"/>
    <property type="project" value="UniProtKB-ARBA"/>
</dbReference>
<dbReference type="InterPro" id="IPR042240">
    <property type="entry name" value="CHASE_sf"/>
</dbReference>
<evidence type="ECO:0000256" key="13">
    <source>
        <dbReference type="SAM" id="Phobius"/>
    </source>
</evidence>
<comment type="subcellular location">
    <subcellularLocation>
        <location evidence="2">Membrane</location>
    </subcellularLocation>
</comment>
<keyword evidence="6 13" id="KW-0812">Transmembrane</keyword>
<dbReference type="InterPro" id="IPR011102">
    <property type="entry name" value="Sig_transdc_His_kinase_HWE"/>
</dbReference>
<evidence type="ECO:0000256" key="11">
    <source>
        <dbReference type="ARBA" id="ARBA00023136"/>
    </source>
</evidence>
<dbReference type="GO" id="GO:0005524">
    <property type="term" value="F:ATP binding"/>
    <property type="evidence" value="ECO:0007669"/>
    <property type="project" value="UniProtKB-KW"/>
</dbReference>
<evidence type="ECO:0000313" key="15">
    <source>
        <dbReference type="EMBL" id="MBS8262380.1"/>
    </source>
</evidence>
<dbReference type="PANTHER" id="PTHR41523:SF7">
    <property type="entry name" value="HISTIDINE KINASE"/>
    <property type="match status" value="1"/>
</dbReference>
<protein>
    <recommendedName>
        <fullName evidence="3">histidine kinase</fullName>
        <ecNumber evidence="3">2.7.13.3</ecNumber>
    </recommendedName>
</protein>
<feature type="domain" description="CHASE" evidence="14">
    <location>
        <begin position="68"/>
        <end position="228"/>
    </location>
</feature>
<dbReference type="SMART" id="SM00911">
    <property type="entry name" value="HWE_HK"/>
    <property type="match status" value="1"/>
</dbReference>
<evidence type="ECO:0000256" key="7">
    <source>
        <dbReference type="ARBA" id="ARBA00022741"/>
    </source>
</evidence>
<evidence type="ECO:0000256" key="8">
    <source>
        <dbReference type="ARBA" id="ARBA00022777"/>
    </source>
</evidence>
<evidence type="ECO:0000256" key="6">
    <source>
        <dbReference type="ARBA" id="ARBA00022692"/>
    </source>
</evidence>
<feature type="coiled-coil region" evidence="12">
    <location>
        <begin position="342"/>
        <end position="369"/>
    </location>
</feature>
<evidence type="ECO:0000313" key="16">
    <source>
        <dbReference type="Proteomes" id="UP000705379"/>
    </source>
</evidence>
<dbReference type="PANTHER" id="PTHR41523">
    <property type="entry name" value="TWO-COMPONENT SYSTEM SENSOR PROTEIN"/>
    <property type="match status" value="1"/>
</dbReference>
<comment type="catalytic activity">
    <reaction evidence="1">
        <text>ATP + protein L-histidine = ADP + protein N-phospho-L-histidine.</text>
        <dbReference type="EC" id="2.7.13.3"/>
    </reaction>
</comment>
<dbReference type="AlphaFoldDB" id="A0A944CFT9"/>
<dbReference type="GO" id="GO:0004673">
    <property type="term" value="F:protein histidine kinase activity"/>
    <property type="evidence" value="ECO:0007669"/>
    <property type="project" value="UniProtKB-EC"/>
</dbReference>
<dbReference type="EMBL" id="QTKU01000005">
    <property type="protein sequence ID" value="MBS8262380.1"/>
    <property type="molecule type" value="Genomic_DNA"/>
</dbReference>
<evidence type="ECO:0000256" key="3">
    <source>
        <dbReference type="ARBA" id="ARBA00012438"/>
    </source>
</evidence>
<dbReference type="Pfam" id="PF03924">
    <property type="entry name" value="CHASE"/>
    <property type="match status" value="1"/>
</dbReference>
<dbReference type="InterPro" id="IPR036890">
    <property type="entry name" value="HATPase_C_sf"/>
</dbReference>
<gene>
    <name evidence="15" type="ORF">DYI23_19290</name>
</gene>